<dbReference type="Gene3D" id="3.50.50.60">
    <property type="entry name" value="FAD/NAD(P)-binding domain"/>
    <property type="match status" value="2"/>
</dbReference>
<dbReference type="PANTHER" id="PTHR42923:SF47">
    <property type="entry name" value="BLR3003 PROTEIN"/>
    <property type="match status" value="1"/>
</dbReference>
<dbReference type="Gene3D" id="3.90.660.10">
    <property type="match status" value="1"/>
</dbReference>
<dbReference type="InterPro" id="IPR017830">
    <property type="entry name" value="SQase_HpnE"/>
</dbReference>
<proteinExistence type="predicted"/>
<evidence type="ECO:0000313" key="3">
    <source>
        <dbReference type="Proteomes" id="UP001501671"/>
    </source>
</evidence>
<keyword evidence="3" id="KW-1185">Reference proteome</keyword>
<sequence length="492" mass="51411">MGNGAMNGDRQGAQAHGAPNGARRVAVVGAGWAGLSAACALRDRGFDVTVFEAAHVPGGRARRVDDGRAAFGAPLDNGQHLLLGAYDATLALMRRLGIDPAQALLRLPLRLASADGRFSLRAPRWPAPLHVAAALAGARGLGWRDKLAAAALMRTLQRSGWRVAPGQTVAGLWRDTGQTAAVVQWLWLPLCLAALNTPPEQACAGLFAHVLRDSLGTRRAASDLLLPRVDLTALWPAAAARRCTLLAGHAVRSLVAGPDHAAVDGERFDGAILAVPPYAAARLLRVLACPTQAAPGTAPAAPASPFPPRAAAAPGEAMSTNPQALLAALEDFDYLPIATLTLRLAGPLRLPEPMMMLCDDPGAGHDGQWVFDRGRLLGLDPAHGELTVVASAARALADRPRDDTIRLLQDQLAHQLASHHGIGALPPAIATELIIDKRATFAARPGLRRPGNATPWPRLALAGDWTDTGYPATLEGAVRSGEAAARHLAAKL</sequence>
<dbReference type="SUPFAM" id="SSF51905">
    <property type="entry name" value="FAD/NAD(P)-binding domain"/>
    <property type="match status" value="1"/>
</dbReference>
<dbReference type="InterPro" id="IPR050464">
    <property type="entry name" value="Zeta_carotene_desat/Oxidored"/>
</dbReference>
<feature type="domain" description="Amine oxidase" evidence="1">
    <location>
        <begin position="33"/>
        <end position="488"/>
    </location>
</feature>
<gene>
    <name evidence="2" type="primary">hpnE</name>
    <name evidence="2" type="ORF">GCM10023144_29520</name>
</gene>
<comment type="caution">
    <text evidence="2">The sequence shown here is derived from an EMBL/GenBank/DDBJ whole genome shotgun (WGS) entry which is preliminary data.</text>
</comment>
<accession>A0ABP8H8U8</accession>
<dbReference type="InterPro" id="IPR036188">
    <property type="entry name" value="FAD/NAD-bd_sf"/>
</dbReference>
<evidence type="ECO:0000313" key="2">
    <source>
        <dbReference type="EMBL" id="GAA4335823.1"/>
    </source>
</evidence>
<dbReference type="EMBL" id="BAABFO010000014">
    <property type="protein sequence ID" value="GAA4335823.1"/>
    <property type="molecule type" value="Genomic_DNA"/>
</dbReference>
<dbReference type="Pfam" id="PF01593">
    <property type="entry name" value="Amino_oxidase"/>
    <property type="match status" value="1"/>
</dbReference>
<reference evidence="3" key="1">
    <citation type="journal article" date="2019" name="Int. J. Syst. Evol. Microbiol.">
        <title>The Global Catalogue of Microorganisms (GCM) 10K type strain sequencing project: providing services to taxonomists for standard genome sequencing and annotation.</title>
        <authorList>
            <consortium name="The Broad Institute Genomics Platform"/>
            <consortium name="The Broad Institute Genome Sequencing Center for Infectious Disease"/>
            <person name="Wu L."/>
            <person name="Ma J."/>
        </authorList>
    </citation>
    <scope>NUCLEOTIDE SEQUENCE [LARGE SCALE GENOMIC DNA]</scope>
    <source>
        <strain evidence="3">JCM 17666</strain>
    </source>
</reference>
<dbReference type="Proteomes" id="UP001501671">
    <property type="component" value="Unassembled WGS sequence"/>
</dbReference>
<dbReference type="PRINTS" id="PR00419">
    <property type="entry name" value="ADXRDTASE"/>
</dbReference>
<name>A0ABP8H8U8_9BURK</name>
<dbReference type="PANTHER" id="PTHR42923">
    <property type="entry name" value="PROTOPORPHYRINOGEN OXIDASE"/>
    <property type="match status" value="1"/>
</dbReference>
<dbReference type="InterPro" id="IPR002937">
    <property type="entry name" value="Amino_oxidase"/>
</dbReference>
<organism evidence="2 3">
    <name type="scientific">Pigmentiphaga soli</name>
    <dbReference type="NCBI Taxonomy" id="1007095"/>
    <lineage>
        <taxon>Bacteria</taxon>
        <taxon>Pseudomonadati</taxon>
        <taxon>Pseudomonadota</taxon>
        <taxon>Betaproteobacteria</taxon>
        <taxon>Burkholderiales</taxon>
        <taxon>Alcaligenaceae</taxon>
        <taxon>Pigmentiphaga</taxon>
    </lineage>
</organism>
<protein>
    <submittedName>
        <fullName evidence="2">Hydroxysqualene dehydroxylase HpnE</fullName>
    </submittedName>
</protein>
<dbReference type="NCBIfam" id="TIGR03467">
    <property type="entry name" value="HpnE"/>
    <property type="match status" value="1"/>
</dbReference>
<evidence type="ECO:0000259" key="1">
    <source>
        <dbReference type="Pfam" id="PF01593"/>
    </source>
</evidence>